<evidence type="ECO:0000313" key="1">
    <source>
        <dbReference type="EMBL" id="SDB15059.1"/>
    </source>
</evidence>
<gene>
    <name evidence="1" type="ORF">SAMN02910417_01107</name>
</gene>
<reference evidence="1 2" key="1">
    <citation type="submission" date="2016-10" db="EMBL/GenBank/DDBJ databases">
        <authorList>
            <person name="de Groot N.N."/>
        </authorList>
    </citation>
    <scope>NUCLEOTIDE SEQUENCE [LARGE SCALE GENOMIC DNA]</scope>
    <source>
        <strain evidence="1 2">DSM 3217</strain>
    </source>
</reference>
<name>A0A1G6B3D5_EUBOX</name>
<sequence>MEIRDNNFLYKDKLNNLKRTNIGISCGCDCPVYVFLQVESTNMELRCINCGNVTKKSLIV</sequence>
<organism evidence="1 2">
    <name type="scientific">Eubacterium oxidoreducens</name>
    <dbReference type="NCBI Taxonomy" id="1732"/>
    <lineage>
        <taxon>Bacteria</taxon>
        <taxon>Bacillati</taxon>
        <taxon>Bacillota</taxon>
        <taxon>Clostridia</taxon>
        <taxon>Eubacteriales</taxon>
        <taxon>Eubacteriaceae</taxon>
        <taxon>Eubacterium</taxon>
    </lineage>
</organism>
<protein>
    <submittedName>
        <fullName evidence="1">Uncharacterized protein</fullName>
    </submittedName>
</protein>
<dbReference type="Proteomes" id="UP000199228">
    <property type="component" value="Unassembled WGS sequence"/>
</dbReference>
<keyword evidence="2" id="KW-1185">Reference proteome</keyword>
<proteinExistence type="predicted"/>
<dbReference type="STRING" id="1732.SAMN02910417_01107"/>
<evidence type="ECO:0000313" key="2">
    <source>
        <dbReference type="Proteomes" id="UP000199228"/>
    </source>
</evidence>
<accession>A0A1G6B3D5</accession>
<dbReference type="EMBL" id="FMXR01000008">
    <property type="protein sequence ID" value="SDB15059.1"/>
    <property type="molecule type" value="Genomic_DNA"/>
</dbReference>
<dbReference type="AlphaFoldDB" id="A0A1G6B3D5"/>